<comment type="caution">
    <text evidence="3">The sequence shown here is derived from an EMBL/GenBank/DDBJ whole genome shotgun (WGS) entry which is preliminary data.</text>
</comment>
<reference evidence="3 4" key="1">
    <citation type="submission" date="2019-02" db="EMBL/GenBank/DDBJ databases">
        <title>Genomic Encyclopedia of Type Strains, Phase IV (KMG-IV): sequencing the most valuable type-strain genomes for metagenomic binning, comparative biology and taxonomic classification.</title>
        <authorList>
            <person name="Goeker M."/>
        </authorList>
    </citation>
    <scope>NUCLEOTIDE SEQUENCE [LARGE SCALE GENOMIC DNA]</scope>
    <source>
        <strain evidence="3 4">DSM 10617</strain>
    </source>
</reference>
<keyword evidence="1" id="KW-0732">Signal</keyword>
<feature type="chain" id="PRO_5020223316" description="DUF5666 domain-containing protein" evidence="1">
    <location>
        <begin position="24"/>
        <end position="458"/>
    </location>
</feature>
<evidence type="ECO:0000313" key="3">
    <source>
        <dbReference type="EMBL" id="RZS53149.1"/>
    </source>
</evidence>
<organism evidence="3 4">
    <name type="scientific">Sphaerotilus mobilis</name>
    <dbReference type="NCBI Taxonomy" id="47994"/>
    <lineage>
        <taxon>Bacteria</taxon>
        <taxon>Pseudomonadati</taxon>
        <taxon>Pseudomonadota</taxon>
        <taxon>Betaproteobacteria</taxon>
        <taxon>Burkholderiales</taxon>
        <taxon>Sphaerotilaceae</taxon>
        <taxon>Sphaerotilus</taxon>
    </lineage>
</organism>
<gene>
    <name evidence="3" type="ORF">EV685_2775</name>
</gene>
<evidence type="ECO:0000256" key="1">
    <source>
        <dbReference type="SAM" id="SignalP"/>
    </source>
</evidence>
<dbReference type="InterPro" id="IPR043724">
    <property type="entry name" value="DUF5666"/>
</dbReference>
<name>A0A4Q7LID8_9BURK</name>
<dbReference type="PROSITE" id="PS51257">
    <property type="entry name" value="PROKAR_LIPOPROTEIN"/>
    <property type="match status" value="1"/>
</dbReference>
<proteinExistence type="predicted"/>
<sequence length="458" mass="47351">MSRTHRHHARRSPLLACSGVALAASLMLTACGGGNSTSVVGASGSSAAGTITGFGSVITNGVRYELNSTTVVDESTGTSSNCSDNASNCGLKMGMEVEIEGDDVRSSGDGTTPTSVARSIHVGSSIRGPVSSLSTDGNTLVVLGQTIALTTSTRFDGGVQPAVGDIVEVHGLVDRSVTPSQISASLVEVKSGPVASYRLRGRFDKVAGAIGGEPMSFGTLTAEDLARYNAATDGQFVRVKLSTTPDAQGRWVVMSFKSSERSYGRDDQGKHTEQEGFIELVVTQPSAGTIGVVVSGFSVNGISVSLPSGFDAVDGGTLDQLQVGARVEVEGTVVDGVLVASKIEFKKARKRSERGLDDSASSQEFEMHGTLELGTAPNTLVVRGLTFDLSDTAAIVLPAGVTLDDVLSWARQGKTVEVKGYLMADGNTYKLKRIKLESRPATSALAASARAVGTGLNP</sequence>
<accession>A0A4Q7LID8</accession>
<evidence type="ECO:0000313" key="4">
    <source>
        <dbReference type="Proteomes" id="UP000293433"/>
    </source>
</evidence>
<dbReference type="EMBL" id="SGWV01000010">
    <property type="protein sequence ID" value="RZS53149.1"/>
    <property type="molecule type" value="Genomic_DNA"/>
</dbReference>
<feature type="domain" description="DUF5666" evidence="2">
    <location>
        <begin position="50"/>
        <end position="102"/>
    </location>
</feature>
<keyword evidence="4" id="KW-1185">Reference proteome</keyword>
<feature type="domain" description="DUF5666" evidence="2">
    <location>
        <begin position="127"/>
        <end position="174"/>
    </location>
</feature>
<protein>
    <recommendedName>
        <fullName evidence="2">DUF5666 domain-containing protein</fullName>
    </recommendedName>
</protein>
<evidence type="ECO:0000259" key="2">
    <source>
        <dbReference type="Pfam" id="PF18914"/>
    </source>
</evidence>
<dbReference type="Proteomes" id="UP000293433">
    <property type="component" value="Unassembled WGS sequence"/>
</dbReference>
<dbReference type="Pfam" id="PF18914">
    <property type="entry name" value="DUF5666"/>
    <property type="match status" value="3"/>
</dbReference>
<feature type="domain" description="DUF5666" evidence="2">
    <location>
        <begin position="295"/>
        <end position="344"/>
    </location>
</feature>
<dbReference type="AlphaFoldDB" id="A0A4Q7LID8"/>
<feature type="signal peptide" evidence="1">
    <location>
        <begin position="1"/>
        <end position="23"/>
    </location>
</feature>